<accession>A0A3B0XZJ1</accession>
<dbReference type="Pfam" id="PF05016">
    <property type="entry name" value="ParE_toxin"/>
    <property type="match status" value="1"/>
</dbReference>
<protein>
    <recommendedName>
        <fullName evidence="4">Death on curing protein, Doc toxin</fullName>
    </recommendedName>
</protein>
<dbReference type="PANTHER" id="PTHR33755:SF5">
    <property type="entry name" value="TYPE II TOXIN-ANTITOXIN SYSTEM RELE_PARE FAMILY TOXIN"/>
    <property type="match status" value="1"/>
</dbReference>
<dbReference type="Gene3D" id="3.30.2310.20">
    <property type="entry name" value="RelE-like"/>
    <property type="match status" value="1"/>
</dbReference>
<proteinExistence type="inferred from homology"/>
<evidence type="ECO:0000256" key="2">
    <source>
        <dbReference type="ARBA" id="ARBA00022649"/>
    </source>
</evidence>
<dbReference type="AlphaFoldDB" id="A0A3B0XZJ1"/>
<dbReference type="PANTHER" id="PTHR33755">
    <property type="entry name" value="TOXIN PARE1-RELATED"/>
    <property type="match status" value="1"/>
</dbReference>
<dbReference type="EMBL" id="UOFI01000168">
    <property type="protein sequence ID" value="VAW69583.1"/>
    <property type="molecule type" value="Genomic_DNA"/>
</dbReference>
<comment type="similarity">
    <text evidence="1">Belongs to the RelE toxin family.</text>
</comment>
<keyword evidence="2" id="KW-1277">Toxin-antitoxin system</keyword>
<evidence type="ECO:0000313" key="3">
    <source>
        <dbReference type="EMBL" id="VAW69583.1"/>
    </source>
</evidence>
<name>A0A3B0XZJ1_9ZZZZ</name>
<gene>
    <name evidence="3" type="ORF">MNBD_GAMMA09-2535</name>
</gene>
<sequence length="102" mass="11846">MKITWSPLAVDQVRDIASYIALDKPSVAVQWAEKIFNSVEILYENPESGRIVPEIKRKEIRELVQGNYRVIYKIKSKGKEILVLVVQGYWQKLIEDEIGQNE</sequence>
<dbReference type="InterPro" id="IPR035093">
    <property type="entry name" value="RelE/ParE_toxin_dom_sf"/>
</dbReference>
<evidence type="ECO:0008006" key="4">
    <source>
        <dbReference type="Google" id="ProtNLM"/>
    </source>
</evidence>
<organism evidence="3">
    <name type="scientific">hydrothermal vent metagenome</name>
    <dbReference type="NCBI Taxonomy" id="652676"/>
    <lineage>
        <taxon>unclassified sequences</taxon>
        <taxon>metagenomes</taxon>
        <taxon>ecological metagenomes</taxon>
    </lineage>
</organism>
<reference evidence="3" key="1">
    <citation type="submission" date="2018-06" db="EMBL/GenBank/DDBJ databases">
        <authorList>
            <person name="Zhirakovskaya E."/>
        </authorList>
    </citation>
    <scope>NUCLEOTIDE SEQUENCE</scope>
</reference>
<evidence type="ECO:0000256" key="1">
    <source>
        <dbReference type="ARBA" id="ARBA00006226"/>
    </source>
</evidence>
<dbReference type="InterPro" id="IPR051803">
    <property type="entry name" value="TA_system_RelE-like_toxin"/>
</dbReference>
<dbReference type="SUPFAM" id="SSF143011">
    <property type="entry name" value="RelE-like"/>
    <property type="match status" value="1"/>
</dbReference>
<dbReference type="InterPro" id="IPR007712">
    <property type="entry name" value="RelE/ParE_toxin"/>
</dbReference>